<comment type="caution">
    <text evidence="1">The sequence shown here is derived from an EMBL/GenBank/DDBJ whole genome shotgun (WGS) entry which is preliminary data.</text>
</comment>
<dbReference type="EMBL" id="JAHZIK010003931">
    <property type="protein sequence ID" value="MBW7462432.1"/>
    <property type="molecule type" value="Genomic_DNA"/>
</dbReference>
<protein>
    <submittedName>
        <fullName evidence="1">Uncharacterized protein</fullName>
    </submittedName>
</protein>
<keyword evidence="2" id="KW-1185">Reference proteome</keyword>
<accession>A0ABS7CNM9</accession>
<evidence type="ECO:0000313" key="2">
    <source>
        <dbReference type="Proteomes" id="UP001519887"/>
    </source>
</evidence>
<evidence type="ECO:0000313" key="1">
    <source>
        <dbReference type="EMBL" id="MBW7462432.1"/>
    </source>
</evidence>
<dbReference type="Proteomes" id="UP001519887">
    <property type="component" value="Unassembled WGS sequence"/>
</dbReference>
<gene>
    <name evidence="1" type="ORF">K0U00_51115</name>
</gene>
<feature type="non-terminal residue" evidence="1">
    <location>
        <position position="82"/>
    </location>
</feature>
<organism evidence="1 2">
    <name type="scientific">Paenibacillus sepulcri</name>
    <dbReference type="NCBI Taxonomy" id="359917"/>
    <lineage>
        <taxon>Bacteria</taxon>
        <taxon>Bacillati</taxon>
        <taxon>Bacillota</taxon>
        <taxon>Bacilli</taxon>
        <taxon>Bacillales</taxon>
        <taxon>Paenibacillaceae</taxon>
        <taxon>Paenibacillus</taxon>
    </lineage>
</organism>
<reference evidence="1 2" key="1">
    <citation type="submission" date="2021-07" db="EMBL/GenBank/DDBJ databases">
        <title>Paenibacillus radiodurans sp. nov., isolated from the southeastern edge of Tengger Desert.</title>
        <authorList>
            <person name="Zhang G."/>
        </authorList>
    </citation>
    <scope>NUCLEOTIDE SEQUENCE [LARGE SCALE GENOMIC DNA]</scope>
    <source>
        <strain evidence="1 2">CCM 7311</strain>
    </source>
</reference>
<proteinExistence type="predicted"/>
<sequence>MLQEMDSVQAGLPLRLPAHAKEDFSLEQGLRIYSFVVLLHGDERGLRQSGGFQETLVKLADGLFPGNRWTNVIRTGQLRFLL</sequence>
<name>A0ABS7CNM9_9BACL</name>